<feature type="chain" id="PRO_5016341225" description="Lipoprotein" evidence="1">
    <location>
        <begin position="21"/>
        <end position="269"/>
    </location>
</feature>
<accession>A0A318I3Z7</accession>
<evidence type="ECO:0000313" key="2">
    <source>
        <dbReference type="EMBL" id="PXX25522.1"/>
    </source>
</evidence>
<gene>
    <name evidence="2" type="ORF">NA66_102729</name>
</gene>
<comment type="caution">
    <text evidence="2">The sequence shown here is derived from an EMBL/GenBank/DDBJ whole genome shotgun (WGS) entry which is preliminary data.</text>
</comment>
<dbReference type="AlphaFoldDB" id="A0A318I3Z7"/>
<evidence type="ECO:0000313" key="3">
    <source>
        <dbReference type="Proteomes" id="UP000247755"/>
    </source>
</evidence>
<dbReference type="Proteomes" id="UP000247755">
    <property type="component" value="Unassembled WGS sequence"/>
</dbReference>
<reference evidence="2 3" key="1">
    <citation type="submission" date="2018-05" db="EMBL/GenBank/DDBJ databases">
        <title>Comparative genomics of bacterial root endophytes of switchgrass collected from native prairies over two seasons.</title>
        <authorList>
            <person name="Tang Y."/>
        </authorList>
    </citation>
    <scope>NUCLEOTIDE SEQUENCE [LARGE SCALE GENOMIC DNA]</scope>
    <source>
        <strain evidence="2 3">NFIX32</strain>
    </source>
</reference>
<dbReference type="EMBL" id="QJJY01000027">
    <property type="protein sequence ID" value="PXX25522.1"/>
    <property type="molecule type" value="Genomic_DNA"/>
</dbReference>
<feature type="signal peptide" evidence="1">
    <location>
        <begin position="1"/>
        <end position="20"/>
    </location>
</feature>
<evidence type="ECO:0008006" key="4">
    <source>
        <dbReference type="Google" id="ProtNLM"/>
    </source>
</evidence>
<keyword evidence="1" id="KW-0732">Signal</keyword>
<proteinExistence type="predicted"/>
<evidence type="ECO:0000256" key="1">
    <source>
        <dbReference type="SAM" id="SignalP"/>
    </source>
</evidence>
<sequence length="269" mass="29241">MTIRLILAPISLIVTAFVTAACAPVTAWNGVSVGDTRFRMTDQPCATRCSARPDPELFPLKQVRHGIGIFTGGLFGPEAISLVDLDAGTLSFVEFDVDLMNGERRTTVIDRGDIVLGADDLAQIGAIADSIWTSPMRIPTARVGLDGVWSIAVFNGASKRSETGMGDMGGAGGLLGTTLYRIQMTQMPYFFVQNRRRYLMWSCYQDASRGHAGTPMPHLRTPGYSGNDGEDIPQSFPIPQSDPLRFRFYAEGRQSTCADTGRVLAVLNR</sequence>
<name>A0A318I3Z7_BURPY</name>
<dbReference type="PROSITE" id="PS51257">
    <property type="entry name" value="PROKAR_LIPOPROTEIN"/>
    <property type="match status" value="1"/>
</dbReference>
<organism evidence="2 3">
    <name type="scientific">Burkholderia pyrrocinia</name>
    <name type="common">Pseudomonas pyrrocinia</name>
    <dbReference type="NCBI Taxonomy" id="60550"/>
    <lineage>
        <taxon>Bacteria</taxon>
        <taxon>Pseudomonadati</taxon>
        <taxon>Pseudomonadota</taxon>
        <taxon>Betaproteobacteria</taxon>
        <taxon>Burkholderiales</taxon>
        <taxon>Burkholderiaceae</taxon>
        <taxon>Burkholderia</taxon>
        <taxon>Burkholderia cepacia complex</taxon>
    </lineage>
</organism>
<protein>
    <recommendedName>
        <fullName evidence="4">Lipoprotein</fullName>
    </recommendedName>
</protein>